<evidence type="ECO:0000256" key="2">
    <source>
        <dbReference type="ARBA" id="ARBA00029460"/>
    </source>
</evidence>
<sequence length="274" mass="30690">MCDNKIRLDVLVYNKKIASSREKARDYIINGKIYVDGVKEIKCGKKFPEDVVIEFKGEVLPYVSRGGLKLEKALKFFSIDLEGKTCLDIGASTGGFTDCMLKNKAEKVYAIDVGTNQLVEDLRSNPKVVSMENTNVRYLTFDDIGQYCDFASIDVSFISLKKVIPSVVNLLKEDGICVALIKPQFEVGVGKVNKKGVVKKPDVHKEVIINIVEFLKEIGIKIINLDYSPIKGPNGNIEYLIEFTKSSKFIEGFTYDYISKVVNSSHFTLSTEEI</sequence>
<dbReference type="CDD" id="cd00165">
    <property type="entry name" value="S4"/>
    <property type="match status" value="1"/>
</dbReference>
<feature type="domain" description="RNA-binding S4" evidence="4">
    <location>
        <begin position="6"/>
        <end position="64"/>
    </location>
</feature>
<dbReference type="PANTHER" id="PTHR32319:SF0">
    <property type="entry name" value="BACTERIAL HEMOLYSIN-LIKE PROTEIN"/>
    <property type="match status" value="1"/>
</dbReference>
<evidence type="ECO:0000313" key="5">
    <source>
        <dbReference type="EMBL" id="MBD8048398.1"/>
    </source>
</evidence>
<dbReference type="Pfam" id="PF01479">
    <property type="entry name" value="S4"/>
    <property type="match status" value="1"/>
</dbReference>
<evidence type="ECO:0000313" key="6">
    <source>
        <dbReference type="Proteomes" id="UP000627166"/>
    </source>
</evidence>
<comment type="caution">
    <text evidence="5">The sequence shown here is derived from an EMBL/GenBank/DDBJ whole genome shotgun (WGS) entry which is preliminary data.</text>
</comment>
<dbReference type="NCBIfam" id="TIGR00478">
    <property type="entry name" value="tly"/>
    <property type="match status" value="1"/>
</dbReference>
<dbReference type="InterPro" id="IPR002877">
    <property type="entry name" value="RNA_MeTrfase_FtsJ_dom"/>
</dbReference>
<dbReference type="EMBL" id="JACSQB010000135">
    <property type="protein sequence ID" value="MBD8048398.1"/>
    <property type="molecule type" value="Genomic_DNA"/>
</dbReference>
<dbReference type="SMART" id="SM00363">
    <property type="entry name" value="S4"/>
    <property type="match status" value="1"/>
</dbReference>
<keyword evidence="5" id="KW-0808">Transferase</keyword>
<dbReference type="InterPro" id="IPR002942">
    <property type="entry name" value="S4_RNA-bd"/>
</dbReference>
<keyword evidence="5" id="KW-0489">Methyltransferase</keyword>
<proteinExistence type="inferred from homology"/>
<dbReference type="InterPro" id="IPR047048">
    <property type="entry name" value="TlyA"/>
</dbReference>
<keyword evidence="1 3" id="KW-0694">RNA-binding</keyword>
<evidence type="ECO:0000259" key="4">
    <source>
        <dbReference type="SMART" id="SM00363"/>
    </source>
</evidence>
<dbReference type="Gene3D" id="3.40.50.150">
    <property type="entry name" value="Vaccinia Virus protein VP39"/>
    <property type="match status" value="1"/>
</dbReference>
<dbReference type="InterPro" id="IPR036986">
    <property type="entry name" value="S4_RNA-bd_sf"/>
</dbReference>
<dbReference type="PIRSF" id="PIRSF005578">
    <property type="entry name" value="TlyA"/>
    <property type="match status" value="1"/>
</dbReference>
<dbReference type="Gene3D" id="3.10.290.10">
    <property type="entry name" value="RNA-binding S4 domain"/>
    <property type="match status" value="1"/>
</dbReference>
<dbReference type="Proteomes" id="UP000627166">
    <property type="component" value="Unassembled WGS sequence"/>
</dbReference>
<accession>A0ABR8YWM7</accession>
<organism evidence="5 6">
    <name type="scientific">Clostridium faecium</name>
    <dbReference type="NCBI Taxonomy" id="2762223"/>
    <lineage>
        <taxon>Bacteria</taxon>
        <taxon>Bacillati</taxon>
        <taxon>Bacillota</taxon>
        <taxon>Clostridia</taxon>
        <taxon>Eubacteriales</taxon>
        <taxon>Clostridiaceae</taxon>
        <taxon>Clostridium</taxon>
    </lineage>
</organism>
<dbReference type="SUPFAM" id="SSF53335">
    <property type="entry name" value="S-adenosyl-L-methionine-dependent methyltransferases"/>
    <property type="match status" value="1"/>
</dbReference>
<evidence type="ECO:0000256" key="3">
    <source>
        <dbReference type="PROSITE-ProRule" id="PRU00182"/>
    </source>
</evidence>
<dbReference type="PROSITE" id="PS50889">
    <property type="entry name" value="S4"/>
    <property type="match status" value="1"/>
</dbReference>
<dbReference type="InterPro" id="IPR004538">
    <property type="entry name" value="Hemolysin_A/TlyA"/>
</dbReference>
<reference evidence="5 6" key="1">
    <citation type="submission" date="2020-08" db="EMBL/GenBank/DDBJ databases">
        <title>A Genomic Blueprint of the Chicken Gut Microbiome.</title>
        <authorList>
            <person name="Gilroy R."/>
            <person name="Ravi A."/>
            <person name="Getino M."/>
            <person name="Pursley I."/>
            <person name="Horton D.L."/>
            <person name="Alikhan N.-F."/>
            <person name="Baker D."/>
            <person name="Gharbi K."/>
            <person name="Hall N."/>
            <person name="Watson M."/>
            <person name="Adriaenssens E.M."/>
            <person name="Foster-Nyarko E."/>
            <person name="Jarju S."/>
            <person name="Secka A."/>
            <person name="Antonio M."/>
            <person name="Oren A."/>
            <person name="Chaudhuri R."/>
            <person name="La Ragione R.M."/>
            <person name="Hildebrand F."/>
            <person name="Pallen M.J."/>
        </authorList>
    </citation>
    <scope>NUCLEOTIDE SEQUENCE [LARGE SCALE GENOMIC DNA]</scope>
    <source>
        <strain evidence="5 6">N37</strain>
    </source>
</reference>
<evidence type="ECO:0000256" key="1">
    <source>
        <dbReference type="ARBA" id="ARBA00022884"/>
    </source>
</evidence>
<keyword evidence="6" id="KW-1185">Reference proteome</keyword>
<dbReference type="PANTHER" id="PTHR32319">
    <property type="entry name" value="BACTERIAL HEMOLYSIN-LIKE PROTEIN"/>
    <property type="match status" value="1"/>
</dbReference>
<dbReference type="Pfam" id="PF01728">
    <property type="entry name" value="FtsJ"/>
    <property type="match status" value="1"/>
</dbReference>
<dbReference type="SUPFAM" id="SSF55174">
    <property type="entry name" value="Alpha-L RNA-binding motif"/>
    <property type="match status" value="1"/>
</dbReference>
<dbReference type="RefSeq" id="WP_191741349.1">
    <property type="nucleotide sequence ID" value="NZ_JACSQB010000135.1"/>
</dbReference>
<gene>
    <name evidence="5" type="ORF">H9637_15365</name>
</gene>
<dbReference type="GO" id="GO:0032259">
    <property type="term" value="P:methylation"/>
    <property type="evidence" value="ECO:0007669"/>
    <property type="project" value="UniProtKB-KW"/>
</dbReference>
<dbReference type="InterPro" id="IPR029063">
    <property type="entry name" value="SAM-dependent_MTases_sf"/>
</dbReference>
<protein>
    <submittedName>
        <fullName evidence="5">TlyA family RNA methyltransferase</fullName>
    </submittedName>
</protein>
<name>A0ABR8YWM7_9CLOT</name>
<dbReference type="GO" id="GO:0008168">
    <property type="term" value="F:methyltransferase activity"/>
    <property type="evidence" value="ECO:0007669"/>
    <property type="project" value="UniProtKB-KW"/>
</dbReference>
<comment type="similarity">
    <text evidence="2">Belongs to the TlyA family.</text>
</comment>